<accession>A0A6G8F2Y7</accession>
<dbReference type="InterPro" id="IPR036388">
    <property type="entry name" value="WH-like_DNA-bd_sf"/>
</dbReference>
<dbReference type="AlphaFoldDB" id="A0A6G8F2Y7"/>
<dbReference type="GO" id="GO:0000160">
    <property type="term" value="P:phosphorelay signal transduction system"/>
    <property type="evidence" value="ECO:0007669"/>
    <property type="project" value="InterPro"/>
</dbReference>
<dbReference type="CDD" id="cd00383">
    <property type="entry name" value="trans_reg_C"/>
    <property type="match status" value="1"/>
</dbReference>
<feature type="domain" description="OmpR/PhoB-type" evidence="3">
    <location>
        <begin position="106"/>
        <end position="206"/>
    </location>
</feature>
<dbReference type="Gene3D" id="1.10.10.10">
    <property type="entry name" value="Winged helix-like DNA-binding domain superfamily/Winged helix DNA-binding domain"/>
    <property type="match status" value="1"/>
</dbReference>
<dbReference type="GO" id="GO:0003677">
    <property type="term" value="F:DNA binding"/>
    <property type="evidence" value="ECO:0007669"/>
    <property type="project" value="UniProtKB-UniRule"/>
</dbReference>
<sequence length="206" mass="22984">MANLLLISPSDDFAADIKEQFGLYAPDVAVFSEWSEGVVFDAAIVDEDWDKACLLGGKLRNAPIIFLGNDISAERNSIVIIEKPVRLEKLLDAVLSGINLFARSGDAMLVFGGYSLDCAQKEITCIYNGRTVKLTEREVAILCYLYKAHEKTVSKQELLSEVWGYNPDATTHTVETHIYRLRQKIEENGCNEPVIITEEAGYTLNF</sequence>
<dbReference type="GO" id="GO:0006355">
    <property type="term" value="P:regulation of DNA-templated transcription"/>
    <property type="evidence" value="ECO:0007669"/>
    <property type="project" value="InterPro"/>
</dbReference>
<dbReference type="Pfam" id="PF00486">
    <property type="entry name" value="Trans_reg_C"/>
    <property type="match status" value="1"/>
</dbReference>
<dbReference type="PROSITE" id="PS51755">
    <property type="entry name" value="OMPR_PHOB"/>
    <property type="match status" value="1"/>
</dbReference>
<dbReference type="SMART" id="SM00862">
    <property type="entry name" value="Trans_reg_C"/>
    <property type="match status" value="1"/>
</dbReference>
<dbReference type="InterPro" id="IPR001867">
    <property type="entry name" value="OmpR/PhoB-type_DNA-bd"/>
</dbReference>
<keyword evidence="1 2" id="KW-0238">DNA-binding</keyword>
<gene>
    <name evidence="4" type="ORF">PlAlph_4980</name>
</gene>
<feature type="DNA-binding region" description="OmpR/PhoB-type" evidence="2">
    <location>
        <begin position="106"/>
        <end position="206"/>
    </location>
</feature>
<dbReference type="EMBL" id="MN990731">
    <property type="protein sequence ID" value="QIM10606.1"/>
    <property type="molecule type" value="Genomic_DNA"/>
</dbReference>
<dbReference type="InterPro" id="IPR016032">
    <property type="entry name" value="Sig_transdc_resp-reg_C-effctor"/>
</dbReference>
<proteinExistence type="predicted"/>
<evidence type="ECO:0000313" key="4">
    <source>
        <dbReference type="EMBL" id="QIM10606.1"/>
    </source>
</evidence>
<evidence type="ECO:0000259" key="3">
    <source>
        <dbReference type="PROSITE" id="PS51755"/>
    </source>
</evidence>
<protein>
    <submittedName>
        <fullName evidence="4">DNA-binding response regulator</fullName>
    </submittedName>
</protein>
<evidence type="ECO:0000256" key="1">
    <source>
        <dbReference type="ARBA" id="ARBA00023125"/>
    </source>
</evidence>
<evidence type="ECO:0000256" key="2">
    <source>
        <dbReference type="PROSITE-ProRule" id="PRU01091"/>
    </source>
</evidence>
<organism evidence="4">
    <name type="scientific">uncultured Alphaproteobacteria bacterium</name>
    <dbReference type="NCBI Taxonomy" id="91750"/>
    <lineage>
        <taxon>Bacteria</taxon>
        <taxon>Pseudomonadati</taxon>
        <taxon>Pseudomonadota</taxon>
        <taxon>Alphaproteobacteria</taxon>
        <taxon>environmental samples</taxon>
    </lineage>
</organism>
<reference evidence="4" key="1">
    <citation type="journal article" date="2020" name="J. ISSAAS">
        <title>Lactobacilli and other gastrointestinal microbiota of Peromyscus leucopus, reservoir host for agents of Lyme disease and other zoonoses in North America.</title>
        <authorList>
            <person name="Milovic A."/>
            <person name="Bassam K."/>
            <person name="Shao H."/>
            <person name="Chatzistamou I."/>
            <person name="Tufts D.M."/>
            <person name="Diuk-Wasser M."/>
            <person name="Barbour A.G."/>
        </authorList>
    </citation>
    <scope>NUCLEOTIDE SEQUENCE</scope>
    <source>
        <strain evidence="4">LL90</strain>
    </source>
</reference>
<dbReference type="SUPFAM" id="SSF46894">
    <property type="entry name" value="C-terminal effector domain of the bipartite response regulators"/>
    <property type="match status" value="1"/>
</dbReference>
<name>A0A6G8F2Y7_9PROT</name>